<gene>
    <name evidence="1" type="ORF">DPMN_118293</name>
</gene>
<dbReference type="Gene3D" id="2.60.40.420">
    <property type="entry name" value="Cupredoxins - blue copper proteins"/>
    <property type="match status" value="1"/>
</dbReference>
<protein>
    <submittedName>
        <fullName evidence="1">Uncharacterized protein</fullName>
    </submittedName>
</protein>
<reference evidence="1" key="1">
    <citation type="journal article" date="2019" name="bioRxiv">
        <title>The Genome of the Zebra Mussel, Dreissena polymorpha: A Resource for Invasive Species Research.</title>
        <authorList>
            <person name="McCartney M.A."/>
            <person name="Auch B."/>
            <person name="Kono T."/>
            <person name="Mallez S."/>
            <person name="Zhang Y."/>
            <person name="Obille A."/>
            <person name="Becker A."/>
            <person name="Abrahante J.E."/>
            <person name="Garbe J."/>
            <person name="Badalamenti J.P."/>
            <person name="Herman A."/>
            <person name="Mangelson H."/>
            <person name="Liachko I."/>
            <person name="Sullivan S."/>
            <person name="Sone E.D."/>
            <person name="Koren S."/>
            <person name="Silverstein K.A.T."/>
            <person name="Beckman K.B."/>
            <person name="Gohl D.M."/>
        </authorList>
    </citation>
    <scope>NUCLEOTIDE SEQUENCE</scope>
    <source>
        <strain evidence="1">Duluth1</strain>
        <tissue evidence="1">Whole animal</tissue>
    </source>
</reference>
<dbReference type="InterPro" id="IPR008972">
    <property type="entry name" value="Cupredoxin"/>
</dbReference>
<evidence type="ECO:0000313" key="1">
    <source>
        <dbReference type="EMBL" id="KAH3816770.1"/>
    </source>
</evidence>
<comment type="caution">
    <text evidence="1">The sequence shown here is derived from an EMBL/GenBank/DDBJ whole genome shotgun (WGS) entry which is preliminary data.</text>
</comment>
<accession>A0A9D4JLR9</accession>
<name>A0A9D4JLR9_DREPO</name>
<dbReference type="AlphaFoldDB" id="A0A9D4JLR9"/>
<keyword evidence="2" id="KW-1185">Reference proteome</keyword>
<proteinExistence type="predicted"/>
<reference evidence="1" key="2">
    <citation type="submission" date="2020-11" db="EMBL/GenBank/DDBJ databases">
        <authorList>
            <person name="McCartney M.A."/>
            <person name="Auch B."/>
            <person name="Kono T."/>
            <person name="Mallez S."/>
            <person name="Becker A."/>
            <person name="Gohl D.M."/>
            <person name="Silverstein K.A.T."/>
            <person name="Koren S."/>
            <person name="Bechman K.B."/>
            <person name="Herman A."/>
            <person name="Abrahante J.E."/>
            <person name="Garbe J."/>
        </authorList>
    </citation>
    <scope>NUCLEOTIDE SEQUENCE</scope>
    <source>
        <strain evidence="1">Duluth1</strain>
        <tissue evidence="1">Whole animal</tissue>
    </source>
</reference>
<dbReference type="EMBL" id="JAIWYP010000005">
    <property type="protein sequence ID" value="KAH3816770.1"/>
    <property type="molecule type" value="Genomic_DNA"/>
</dbReference>
<evidence type="ECO:0000313" key="2">
    <source>
        <dbReference type="Proteomes" id="UP000828390"/>
    </source>
</evidence>
<sequence>MDNVKISSILCDERFDNAVVRVNKHGFHPHVYYIQKGQSVLWTWKGEEEEEHNIIHVKSPDSDVSTAHWRIYFPIEIGEIKKFL</sequence>
<dbReference type="Proteomes" id="UP000828390">
    <property type="component" value="Unassembled WGS sequence"/>
</dbReference>
<organism evidence="1 2">
    <name type="scientific">Dreissena polymorpha</name>
    <name type="common">Zebra mussel</name>
    <name type="synonym">Mytilus polymorpha</name>
    <dbReference type="NCBI Taxonomy" id="45954"/>
    <lineage>
        <taxon>Eukaryota</taxon>
        <taxon>Metazoa</taxon>
        <taxon>Spiralia</taxon>
        <taxon>Lophotrochozoa</taxon>
        <taxon>Mollusca</taxon>
        <taxon>Bivalvia</taxon>
        <taxon>Autobranchia</taxon>
        <taxon>Heteroconchia</taxon>
        <taxon>Euheterodonta</taxon>
        <taxon>Imparidentia</taxon>
        <taxon>Neoheterodontei</taxon>
        <taxon>Myida</taxon>
        <taxon>Dreissenoidea</taxon>
        <taxon>Dreissenidae</taxon>
        <taxon>Dreissena</taxon>
    </lineage>
</organism>